<evidence type="ECO:0000259" key="4">
    <source>
        <dbReference type="PROSITE" id="PS50987"/>
    </source>
</evidence>
<sequence length="117" mass="12253">MLLMLLPDAVAALSALAHGHRLTVFRLLVRAGADGLPAGEIAREVGVLPNTLSTHLTILGHAGLIQSRREGRSVIYSADYDGMRGLLGFLVSDCCAGRPEICAPLMGLAACCEVDAK</sequence>
<organism evidence="5 6">
    <name type="scientific">Novosphingobium colocasiae</name>
    <dbReference type="NCBI Taxonomy" id="1256513"/>
    <lineage>
        <taxon>Bacteria</taxon>
        <taxon>Pseudomonadati</taxon>
        <taxon>Pseudomonadota</taxon>
        <taxon>Alphaproteobacteria</taxon>
        <taxon>Sphingomonadales</taxon>
        <taxon>Sphingomonadaceae</taxon>
        <taxon>Novosphingobium</taxon>
    </lineage>
</organism>
<dbReference type="GO" id="GO:0003677">
    <property type="term" value="F:DNA binding"/>
    <property type="evidence" value="ECO:0007669"/>
    <property type="project" value="UniProtKB-KW"/>
</dbReference>
<dbReference type="Gene3D" id="1.10.10.10">
    <property type="entry name" value="Winged helix-like DNA-binding domain superfamily/Winged helix DNA-binding domain"/>
    <property type="match status" value="1"/>
</dbReference>
<dbReference type="Pfam" id="PF12840">
    <property type="entry name" value="HTH_20"/>
    <property type="match status" value="1"/>
</dbReference>
<accession>A0A918PA10</accession>
<dbReference type="GO" id="GO:0003700">
    <property type="term" value="F:DNA-binding transcription factor activity"/>
    <property type="evidence" value="ECO:0007669"/>
    <property type="project" value="InterPro"/>
</dbReference>
<dbReference type="PANTHER" id="PTHR43132:SF2">
    <property type="entry name" value="ARSENICAL RESISTANCE OPERON REPRESSOR ARSR-RELATED"/>
    <property type="match status" value="1"/>
</dbReference>
<dbReference type="PROSITE" id="PS50987">
    <property type="entry name" value="HTH_ARSR_2"/>
    <property type="match status" value="1"/>
</dbReference>
<dbReference type="NCBIfam" id="NF033788">
    <property type="entry name" value="HTH_metalloreg"/>
    <property type="match status" value="1"/>
</dbReference>
<proteinExistence type="predicted"/>
<protein>
    <submittedName>
        <fullName evidence="5">Transcriptional regulator</fullName>
    </submittedName>
</protein>
<dbReference type="InterPro" id="IPR011991">
    <property type="entry name" value="ArsR-like_HTH"/>
</dbReference>
<gene>
    <name evidence="5" type="ORF">GCM10011614_04710</name>
</gene>
<name>A0A918PA10_9SPHN</name>
<feature type="domain" description="HTH arsR-type" evidence="4">
    <location>
        <begin position="1"/>
        <end position="98"/>
    </location>
</feature>
<dbReference type="InterPro" id="IPR036388">
    <property type="entry name" value="WH-like_DNA-bd_sf"/>
</dbReference>
<dbReference type="Proteomes" id="UP000648075">
    <property type="component" value="Unassembled WGS sequence"/>
</dbReference>
<reference evidence="5" key="1">
    <citation type="journal article" date="2014" name="Int. J. Syst. Evol. Microbiol.">
        <title>Complete genome sequence of Corynebacterium casei LMG S-19264T (=DSM 44701T), isolated from a smear-ripened cheese.</title>
        <authorList>
            <consortium name="US DOE Joint Genome Institute (JGI-PGF)"/>
            <person name="Walter F."/>
            <person name="Albersmeier A."/>
            <person name="Kalinowski J."/>
            <person name="Ruckert C."/>
        </authorList>
    </citation>
    <scope>NUCLEOTIDE SEQUENCE</scope>
    <source>
        <strain evidence="5">KCTC 32255</strain>
    </source>
</reference>
<evidence type="ECO:0000256" key="1">
    <source>
        <dbReference type="ARBA" id="ARBA00023015"/>
    </source>
</evidence>
<keyword evidence="2" id="KW-0238">DNA-binding</keyword>
<keyword evidence="3" id="KW-0804">Transcription</keyword>
<comment type="caution">
    <text evidence="5">The sequence shown here is derived from an EMBL/GenBank/DDBJ whole genome shotgun (WGS) entry which is preliminary data.</text>
</comment>
<keyword evidence="1" id="KW-0805">Transcription regulation</keyword>
<dbReference type="SMART" id="SM00418">
    <property type="entry name" value="HTH_ARSR"/>
    <property type="match status" value="1"/>
</dbReference>
<dbReference type="SUPFAM" id="SSF46785">
    <property type="entry name" value="Winged helix' DNA-binding domain"/>
    <property type="match status" value="1"/>
</dbReference>
<evidence type="ECO:0000256" key="2">
    <source>
        <dbReference type="ARBA" id="ARBA00023125"/>
    </source>
</evidence>
<dbReference type="AlphaFoldDB" id="A0A918PA10"/>
<dbReference type="InterPro" id="IPR001845">
    <property type="entry name" value="HTH_ArsR_DNA-bd_dom"/>
</dbReference>
<evidence type="ECO:0000313" key="5">
    <source>
        <dbReference type="EMBL" id="GGY92917.1"/>
    </source>
</evidence>
<dbReference type="InterPro" id="IPR051011">
    <property type="entry name" value="Metal_resp_trans_reg"/>
</dbReference>
<reference evidence="5" key="2">
    <citation type="submission" date="2020-09" db="EMBL/GenBank/DDBJ databases">
        <authorList>
            <person name="Sun Q."/>
            <person name="Kim S."/>
        </authorList>
    </citation>
    <scope>NUCLEOTIDE SEQUENCE</scope>
    <source>
        <strain evidence="5">KCTC 32255</strain>
    </source>
</reference>
<dbReference type="PANTHER" id="PTHR43132">
    <property type="entry name" value="ARSENICAL RESISTANCE OPERON REPRESSOR ARSR-RELATED"/>
    <property type="match status" value="1"/>
</dbReference>
<keyword evidence="6" id="KW-1185">Reference proteome</keyword>
<dbReference type="InterPro" id="IPR036390">
    <property type="entry name" value="WH_DNA-bd_sf"/>
</dbReference>
<evidence type="ECO:0000256" key="3">
    <source>
        <dbReference type="ARBA" id="ARBA00023163"/>
    </source>
</evidence>
<evidence type="ECO:0000313" key="6">
    <source>
        <dbReference type="Proteomes" id="UP000648075"/>
    </source>
</evidence>
<dbReference type="PRINTS" id="PR00778">
    <property type="entry name" value="HTHARSR"/>
</dbReference>
<dbReference type="CDD" id="cd00090">
    <property type="entry name" value="HTH_ARSR"/>
    <property type="match status" value="1"/>
</dbReference>
<dbReference type="EMBL" id="BMZA01000001">
    <property type="protein sequence ID" value="GGY92917.1"/>
    <property type="molecule type" value="Genomic_DNA"/>
</dbReference>